<protein>
    <submittedName>
        <fullName evidence="1">Uncharacterized protein</fullName>
    </submittedName>
</protein>
<organism evidence="1">
    <name type="scientific">Rhizophora mucronata</name>
    <name type="common">Asiatic mangrove</name>
    <dbReference type="NCBI Taxonomy" id="61149"/>
    <lineage>
        <taxon>Eukaryota</taxon>
        <taxon>Viridiplantae</taxon>
        <taxon>Streptophyta</taxon>
        <taxon>Embryophyta</taxon>
        <taxon>Tracheophyta</taxon>
        <taxon>Spermatophyta</taxon>
        <taxon>Magnoliopsida</taxon>
        <taxon>eudicotyledons</taxon>
        <taxon>Gunneridae</taxon>
        <taxon>Pentapetalae</taxon>
        <taxon>rosids</taxon>
        <taxon>fabids</taxon>
        <taxon>Malpighiales</taxon>
        <taxon>Rhizophoraceae</taxon>
        <taxon>Rhizophora</taxon>
    </lineage>
</organism>
<sequence length="78" mass="9218">MLLQRFQPEPIVLNLKMMFSLTFRHLSYQSTSLILLKGKTYLLLFIYQNKERIPTWHLCSDPRASANPFDHLPRAPTE</sequence>
<dbReference type="EMBL" id="GGEC01056663">
    <property type="protein sequence ID" value="MBX37147.1"/>
    <property type="molecule type" value="Transcribed_RNA"/>
</dbReference>
<proteinExistence type="predicted"/>
<evidence type="ECO:0000313" key="1">
    <source>
        <dbReference type="EMBL" id="MBX37147.1"/>
    </source>
</evidence>
<dbReference type="AlphaFoldDB" id="A0A2P2N3X9"/>
<reference evidence="1" key="1">
    <citation type="submission" date="2018-02" db="EMBL/GenBank/DDBJ databases">
        <title>Rhizophora mucronata_Transcriptome.</title>
        <authorList>
            <person name="Meera S.P."/>
            <person name="Sreeshan A."/>
            <person name="Augustine A."/>
        </authorList>
    </citation>
    <scope>NUCLEOTIDE SEQUENCE</scope>
    <source>
        <tissue evidence="1">Leaf</tissue>
    </source>
</reference>
<name>A0A2P2N3X9_RHIMU</name>
<accession>A0A2P2N3X9</accession>